<feature type="transmembrane region" description="Helical" evidence="1">
    <location>
        <begin position="20"/>
        <end position="39"/>
    </location>
</feature>
<feature type="domain" description="Chlorhexidine efflux transporter" evidence="2">
    <location>
        <begin position="78"/>
        <end position="141"/>
    </location>
</feature>
<sequence length="152" mass="17235">MQKSNSPTSRSLRERIAHALAFEFIAVVLCAPTLAWLMGKSLAHLGILTLMFSSIAMLWNMLFNALFDRAQARLGFQRGLWARLVHASLFEVGLIVVLVPVAAWWLSISLFQALMLDLALILFFLPYTMGFNWAYDSLRARYWGRPQPCSVV</sequence>
<dbReference type="Pfam" id="PF05232">
    <property type="entry name" value="BTP"/>
    <property type="match status" value="2"/>
</dbReference>
<keyword evidence="1" id="KW-0812">Transmembrane</keyword>
<evidence type="ECO:0000313" key="3">
    <source>
        <dbReference type="EMBL" id="SEQ22394.1"/>
    </source>
</evidence>
<protein>
    <submittedName>
        <fullName evidence="3">Uncharacterized membrane protein</fullName>
    </submittedName>
</protein>
<organism evidence="3 4">
    <name type="scientific">Pseudomonas cuatrocienegasensis</name>
    <dbReference type="NCBI Taxonomy" id="543360"/>
    <lineage>
        <taxon>Bacteria</taxon>
        <taxon>Pseudomonadati</taxon>
        <taxon>Pseudomonadota</taxon>
        <taxon>Gammaproteobacteria</taxon>
        <taxon>Pseudomonadales</taxon>
        <taxon>Pseudomonadaceae</taxon>
        <taxon>Pseudomonas</taxon>
    </lineage>
</organism>
<dbReference type="EMBL" id="FOFP01000004">
    <property type="protein sequence ID" value="SEQ22394.1"/>
    <property type="molecule type" value="Genomic_DNA"/>
</dbReference>
<feature type="transmembrane region" description="Helical" evidence="1">
    <location>
        <begin position="45"/>
        <end position="67"/>
    </location>
</feature>
<keyword evidence="4" id="KW-1185">Reference proteome</keyword>
<dbReference type="NCBIfam" id="NF033665">
    <property type="entry name" value="PACE_efflu_PCE"/>
    <property type="match status" value="1"/>
</dbReference>
<dbReference type="RefSeq" id="WP_069517644.1">
    <property type="nucleotide sequence ID" value="NZ_FOFP01000004.1"/>
</dbReference>
<comment type="caution">
    <text evidence="3">The sequence shown here is derived from an EMBL/GenBank/DDBJ whole genome shotgun (WGS) entry which is preliminary data.</text>
</comment>
<evidence type="ECO:0000256" key="1">
    <source>
        <dbReference type="SAM" id="Phobius"/>
    </source>
</evidence>
<reference evidence="3 4" key="1">
    <citation type="submission" date="2016-10" db="EMBL/GenBank/DDBJ databases">
        <authorList>
            <person name="Varghese N."/>
            <person name="Submissions S."/>
        </authorList>
    </citation>
    <scope>NUCLEOTIDE SEQUENCE [LARGE SCALE GENOMIC DNA]</scope>
    <source>
        <strain evidence="3 4">CIP 109853</strain>
    </source>
</reference>
<dbReference type="NCBIfam" id="NF033664">
    <property type="entry name" value="PACE_transport"/>
    <property type="match status" value="1"/>
</dbReference>
<evidence type="ECO:0000259" key="2">
    <source>
        <dbReference type="Pfam" id="PF05232"/>
    </source>
</evidence>
<name>A0ABY1B8L2_9PSED</name>
<proteinExistence type="predicted"/>
<feature type="domain" description="Chlorhexidine efflux transporter" evidence="2">
    <location>
        <begin position="10"/>
        <end position="73"/>
    </location>
</feature>
<gene>
    <name evidence="3" type="ORF">SAMN05216600_104147</name>
</gene>
<dbReference type="InterPro" id="IPR007896">
    <property type="entry name" value="BTP_bacteria"/>
</dbReference>
<dbReference type="Proteomes" id="UP000198512">
    <property type="component" value="Unassembled WGS sequence"/>
</dbReference>
<keyword evidence="1" id="KW-1133">Transmembrane helix</keyword>
<feature type="transmembrane region" description="Helical" evidence="1">
    <location>
        <begin position="113"/>
        <end position="135"/>
    </location>
</feature>
<accession>A0ABY1B8L2</accession>
<evidence type="ECO:0000313" key="4">
    <source>
        <dbReference type="Proteomes" id="UP000198512"/>
    </source>
</evidence>
<dbReference type="InterPro" id="IPR058208">
    <property type="entry name" value="PACE"/>
</dbReference>
<feature type="transmembrane region" description="Helical" evidence="1">
    <location>
        <begin position="88"/>
        <end position="107"/>
    </location>
</feature>
<keyword evidence="1" id="KW-0472">Membrane</keyword>